<dbReference type="InterPro" id="IPR045851">
    <property type="entry name" value="AMP-bd_C_sf"/>
</dbReference>
<dbReference type="Pfam" id="PF00501">
    <property type="entry name" value="AMP-binding"/>
    <property type="match status" value="1"/>
</dbReference>
<dbReference type="PANTHER" id="PTHR24096:SF149">
    <property type="entry name" value="AMP-BINDING DOMAIN-CONTAINING PROTEIN-RELATED"/>
    <property type="match status" value="1"/>
</dbReference>
<sequence length="565" mass="61039">MPLTLSYPRIPVSAILKGSASIFANRPALIDAGTTWTFAQLYEAALRFADTIKRLGVQTGDVVAVVMPNCPQFAVAYYGILLAGAVFSPVNPLLSAADMAYQLNDAQARGVIMHDKVASVVEQAVRQSSVQWSIVTGNGDAALSNSPFAADHPWGSAGIPQPSSSLAWISFAEAIQRGEAREQEPALDPSRALAHLAYTGGTTGRSKGVALTHFNVVANVLQVAVWQTGLLPRVESGGLMLPVTAANDRYTVQPGRGSLINLTPWFHAMGIIGYLNVQILYGTTMILHSRFDPGAYLEDAERYRVTSLGGAPPIFVALVRHPDWTRRDLSTVRGIASGASPLAVEIIHHLEDRLPQALVVEAYGLTEVTMVALSNPSWYGGVRKVGTVGIPLFDTACQVVPLDDPTAPALPPGEAGELLISGPQLMQGYHRRPDETTGVLRNGWLRTGDVAVLDNDGYVAIVDRQKDILIYKGYNVYPRELEERLFQHPGVLSAAVVGKPVLEVGEIPKAFVVRRPGVSISVEDLLQFVNQDLAPYKRLREVQWVDSLPVSAAGKVLKRVLREEN</sequence>
<gene>
    <name evidence="5" type="ORF">C7B45_07615</name>
</gene>
<dbReference type="GO" id="GO:0016405">
    <property type="term" value="F:CoA-ligase activity"/>
    <property type="evidence" value="ECO:0007669"/>
    <property type="project" value="TreeGrafter"/>
</dbReference>
<accession>A0A2T2WJ69</accession>
<dbReference type="Gene3D" id="3.30.300.30">
    <property type="match status" value="1"/>
</dbReference>
<dbReference type="SUPFAM" id="SSF56801">
    <property type="entry name" value="Acetyl-CoA synthetase-like"/>
    <property type="match status" value="1"/>
</dbReference>
<dbReference type="InterPro" id="IPR025110">
    <property type="entry name" value="AMP-bd_C"/>
</dbReference>
<comment type="similarity">
    <text evidence="1">Belongs to the ATP-dependent AMP-binding enzyme family.</text>
</comment>
<organism evidence="5 6">
    <name type="scientific">Sulfobacillus acidophilus</name>
    <dbReference type="NCBI Taxonomy" id="53633"/>
    <lineage>
        <taxon>Bacteria</taxon>
        <taxon>Bacillati</taxon>
        <taxon>Bacillota</taxon>
        <taxon>Clostridia</taxon>
        <taxon>Eubacteriales</taxon>
        <taxon>Clostridiales Family XVII. Incertae Sedis</taxon>
        <taxon>Sulfobacillus</taxon>
    </lineage>
</organism>
<dbReference type="Gene3D" id="3.40.50.12780">
    <property type="entry name" value="N-terminal domain of ligase-like"/>
    <property type="match status" value="1"/>
</dbReference>
<evidence type="ECO:0000256" key="2">
    <source>
        <dbReference type="ARBA" id="ARBA00022598"/>
    </source>
</evidence>
<dbReference type="Proteomes" id="UP000241848">
    <property type="component" value="Unassembled WGS sequence"/>
</dbReference>
<evidence type="ECO:0000313" key="5">
    <source>
        <dbReference type="EMBL" id="PSR22270.1"/>
    </source>
</evidence>
<comment type="caution">
    <text evidence="5">The sequence shown here is derived from an EMBL/GenBank/DDBJ whole genome shotgun (WGS) entry which is preliminary data.</text>
</comment>
<evidence type="ECO:0000313" key="6">
    <source>
        <dbReference type="Proteomes" id="UP000241848"/>
    </source>
</evidence>
<dbReference type="PANTHER" id="PTHR24096">
    <property type="entry name" value="LONG-CHAIN-FATTY-ACID--COA LIGASE"/>
    <property type="match status" value="1"/>
</dbReference>
<evidence type="ECO:0000259" key="4">
    <source>
        <dbReference type="Pfam" id="PF13193"/>
    </source>
</evidence>
<dbReference type="Pfam" id="PF13193">
    <property type="entry name" value="AMP-binding_C"/>
    <property type="match status" value="1"/>
</dbReference>
<evidence type="ECO:0000259" key="3">
    <source>
        <dbReference type="Pfam" id="PF00501"/>
    </source>
</evidence>
<feature type="domain" description="AMP-binding enzyme C-terminal" evidence="4">
    <location>
        <begin position="480"/>
        <end position="555"/>
    </location>
</feature>
<dbReference type="InterPro" id="IPR042099">
    <property type="entry name" value="ANL_N_sf"/>
</dbReference>
<evidence type="ECO:0000256" key="1">
    <source>
        <dbReference type="ARBA" id="ARBA00006432"/>
    </source>
</evidence>
<keyword evidence="2" id="KW-0436">Ligase</keyword>
<dbReference type="PROSITE" id="PS00455">
    <property type="entry name" value="AMP_BINDING"/>
    <property type="match status" value="1"/>
</dbReference>
<reference evidence="5 6" key="1">
    <citation type="journal article" date="2014" name="BMC Genomics">
        <title>Comparison of environmental and isolate Sulfobacillus genomes reveals diverse carbon, sulfur, nitrogen, and hydrogen metabolisms.</title>
        <authorList>
            <person name="Justice N.B."/>
            <person name="Norman A."/>
            <person name="Brown C.T."/>
            <person name="Singh A."/>
            <person name="Thomas B.C."/>
            <person name="Banfield J.F."/>
        </authorList>
    </citation>
    <scope>NUCLEOTIDE SEQUENCE [LARGE SCALE GENOMIC DNA]</scope>
    <source>
        <strain evidence="5">AMDSBA3</strain>
    </source>
</reference>
<protein>
    <submittedName>
        <fullName evidence="5">Acyl-CoA synthetase</fullName>
    </submittedName>
</protein>
<dbReference type="InterPro" id="IPR000873">
    <property type="entry name" value="AMP-dep_synth/lig_dom"/>
</dbReference>
<feature type="domain" description="AMP-dependent synthetase/ligase" evidence="3">
    <location>
        <begin position="20"/>
        <end position="430"/>
    </location>
</feature>
<name>A0A2T2WJ69_9FIRM</name>
<dbReference type="AlphaFoldDB" id="A0A2T2WJ69"/>
<dbReference type="EMBL" id="PXYV01000020">
    <property type="protein sequence ID" value="PSR22270.1"/>
    <property type="molecule type" value="Genomic_DNA"/>
</dbReference>
<dbReference type="InterPro" id="IPR020845">
    <property type="entry name" value="AMP-binding_CS"/>
</dbReference>
<proteinExistence type="inferred from homology"/>